<organism evidence="2 3">
    <name type="scientific">Conger conger</name>
    <name type="common">Conger eel</name>
    <name type="synonym">Muraena conger</name>
    <dbReference type="NCBI Taxonomy" id="82655"/>
    <lineage>
        <taxon>Eukaryota</taxon>
        <taxon>Metazoa</taxon>
        <taxon>Chordata</taxon>
        <taxon>Craniata</taxon>
        <taxon>Vertebrata</taxon>
        <taxon>Euteleostomi</taxon>
        <taxon>Actinopterygii</taxon>
        <taxon>Neopterygii</taxon>
        <taxon>Teleostei</taxon>
        <taxon>Anguilliformes</taxon>
        <taxon>Congridae</taxon>
        <taxon>Conger</taxon>
    </lineage>
</organism>
<dbReference type="OrthoDB" id="408177at2759"/>
<dbReference type="InterPro" id="IPR052091">
    <property type="entry name" value="Beta-ala_Activ/Resist"/>
</dbReference>
<accession>A0A9Q1DTD3</accession>
<sequence length="234" mass="25022">MLTGLVLVGSHDGHIYALDPEAQRCVWSRSCGGGAIFSSPCLHPSLRQLYVATLRGELLCLNPESGALLWKHSSAAPFFSSPCCSGTTLCIGSVDHNIHGFSHRGDLLWRFPTDGPVFSSPCGMPASLANQNVFCGSHDGSVYCLRLCDGALVWRFRAGAKVYSSPFLFHSEGGALVAVATTDGKLWILGAEDGTPRASLSLPGEIFSSPVLWERILVVGCRNDFVYGIELTSS</sequence>
<protein>
    <recommendedName>
        <fullName evidence="1">Pyrrolo-quinoline quinone repeat domain-containing protein</fullName>
    </recommendedName>
</protein>
<dbReference type="SMART" id="SM00564">
    <property type="entry name" value="PQQ"/>
    <property type="match status" value="5"/>
</dbReference>
<dbReference type="GO" id="GO:0043041">
    <property type="term" value="P:amino acid activation for nonribosomal peptide biosynthetic process"/>
    <property type="evidence" value="ECO:0007669"/>
    <property type="project" value="TreeGrafter"/>
</dbReference>
<dbReference type="InterPro" id="IPR015943">
    <property type="entry name" value="WD40/YVTN_repeat-like_dom_sf"/>
</dbReference>
<dbReference type="InterPro" id="IPR011047">
    <property type="entry name" value="Quinoprotein_ADH-like_sf"/>
</dbReference>
<dbReference type="Pfam" id="PF13570">
    <property type="entry name" value="Beta-prop_ACSF4"/>
    <property type="match status" value="1"/>
</dbReference>
<feature type="domain" description="Pyrrolo-quinoline quinone repeat" evidence="1">
    <location>
        <begin position="3"/>
        <end position="231"/>
    </location>
</feature>
<dbReference type="InterPro" id="IPR018391">
    <property type="entry name" value="PQQ_b-propeller_rpt"/>
</dbReference>
<evidence type="ECO:0000313" key="2">
    <source>
        <dbReference type="EMBL" id="KAJ8280088.1"/>
    </source>
</evidence>
<reference evidence="2" key="1">
    <citation type="journal article" date="2023" name="Science">
        <title>Genome structures resolve the early diversification of teleost fishes.</title>
        <authorList>
            <person name="Parey E."/>
            <person name="Louis A."/>
            <person name="Montfort J."/>
            <person name="Bouchez O."/>
            <person name="Roques C."/>
            <person name="Iampietro C."/>
            <person name="Lluch J."/>
            <person name="Castinel A."/>
            <person name="Donnadieu C."/>
            <person name="Desvignes T."/>
            <person name="Floi Bucao C."/>
            <person name="Jouanno E."/>
            <person name="Wen M."/>
            <person name="Mejri S."/>
            <person name="Dirks R."/>
            <person name="Jansen H."/>
            <person name="Henkel C."/>
            <person name="Chen W.J."/>
            <person name="Zahm M."/>
            <person name="Cabau C."/>
            <person name="Klopp C."/>
            <person name="Thompson A.W."/>
            <person name="Robinson-Rechavi M."/>
            <person name="Braasch I."/>
            <person name="Lecointre G."/>
            <person name="Bobe J."/>
            <person name="Postlethwait J.H."/>
            <person name="Berthelot C."/>
            <person name="Roest Crollius H."/>
            <person name="Guiguen Y."/>
        </authorList>
    </citation>
    <scope>NUCLEOTIDE SEQUENCE</scope>
    <source>
        <strain evidence="2">Concon-B</strain>
    </source>
</reference>
<name>A0A9Q1DTD3_CONCO</name>
<dbReference type="InterPro" id="IPR002372">
    <property type="entry name" value="PQQ_rpt_dom"/>
</dbReference>
<dbReference type="Gene3D" id="2.130.10.10">
    <property type="entry name" value="YVTN repeat-like/Quinoprotein amine dehydrogenase"/>
    <property type="match status" value="2"/>
</dbReference>
<dbReference type="PANTHER" id="PTHR44394">
    <property type="entry name" value="BETA-ALANINE-ACTIVATING ENZYME"/>
    <property type="match status" value="1"/>
</dbReference>
<dbReference type="EMBL" id="JAFJMO010000004">
    <property type="protein sequence ID" value="KAJ8280088.1"/>
    <property type="molecule type" value="Genomic_DNA"/>
</dbReference>
<dbReference type="SUPFAM" id="SSF50998">
    <property type="entry name" value="Quinoprotein alcohol dehydrogenase-like"/>
    <property type="match status" value="1"/>
</dbReference>
<gene>
    <name evidence="2" type="ORF">COCON_G00071540</name>
</gene>
<evidence type="ECO:0000313" key="3">
    <source>
        <dbReference type="Proteomes" id="UP001152803"/>
    </source>
</evidence>
<dbReference type="Proteomes" id="UP001152803">
    <property type="component" value="Unassembled WGS sequence"/>
</dbReference>
<dbReference type="AlphaFoldDB" id="A0A9Q1DTD3"/>
<comment type="caution">
    <text evidence="2">The sequence shown here is derived from an EMBL/GenBank/DDBJ whole genome shotgun (WGS) entry which is preliminary data.</text>
</comment>
<keyword evidence="3" id="KW-1185">Reference proteome</keyword>
<proteinExistence type="predicted"/>
<dbReference type="PANTHER" id="PTHR44394:SF1">
    <property type="entry name" value="BETA-ALANINE-ACTIVATING ENZYME"/>
    <property type="match status" value="1"/>
</dbReference>
<evidence type="ECO:0000259" key="1">
    <source>
        <dbReference type="Pfam" id="PF13570"/>
    </source>
</evidence>